<dbReference type="HOGENOM" id="CLU_2907155_0_0_1"/>
<evidence type="ECO:0000256" key="1">
    <source>
        <dbReference type="SAM" id="MobiDB-lite"/>
    </source>
</evidence>
<keyword evidence="3" id="KW-1185">Reference proteome</keyword>
<evidence type="ECO:0000313" key="2">
    <source>
        <dbReference type="EMBL" id="EFH41845.1"/>
    </source>
</evidence>
<proteinExistence type="predicted"/>
<accession>D7MKC2</accession>
<dbReference type="Gramene" id="scaffold_801038.1">
    <property type="protein sequence ID" value="scaffold_801038.1"/>
    <property type="gene ID" value="scaffold_801038.1"/>
</dbReference>
<gene>
    <name evidence="2" type="ORF">ARALYDRAFT_917638</name>
</gene>
<dbReference type="EMBL" id="GL348720">
    <property type="protein sequence ID" value="EFH41845.1"/>
    <property type="molecule type" value="Genomic_DNA"/>
</dbReference>
<feature type="region of interest" description="Disordered" evidence="1">
    <location>
        <begin position="42"/>
        <end position="62"/>
    </location>
</feature>
<protein>
    <submittedName>
        <fullName evidence="2">Predicted protein</fullName>
    </submittedName>
</protein>
<evidence type="ECO:0000313" key="3">
    <source>
        <dbReference type="Proteomes" id="UP000008694"/>
    </source>
</evidence>
<dbReference type="AlphaFoldDB" id="D7MKC2"/>
<name>D7MKC2_ARALL</name>
<dbReference type="Proteomes" id="UP000008694">
    <property type="component" value="Unassembled WGS sequence"/>
</dbReference>
<reference evidence="3" key="1">
    <citation type="journal article" date="2011" name="Nat. Genet.">
        <title>The Arabidopsis lyrata genome sequence and the basis of rapid genome size change.</title>
        <authorList>
            <person name="Hu T.T."/>
            <person name="Pattyn P."/>
            <person name="Bakker E.G."/>
            <person name="Cao J."/>
            <person name="Cheng J.-F."/>
            <person name="Clark R.M."/>
            <person name="Fahlgren N."/>
            <person name="Fawcett J.A."/>
            <person name="Grimwood J."/>
            <person name="Gundlach H."/>
            <person name="Haberer G."/>
            <person name="Hollister J.D."/>
            <person name="Ossowski S."/>
            <person name="Ottilar R.P."/>
            <person name="Salamov A.A."/>
            <person name="Schneeberger K."/>
            <person name="Spannagl M."/>
            <person name="Wang X."/>
            <person name="Yang L."/>
            <person name="Nasrallah M.E."/>
            <person name="Bergelson J."/>
            <person name="Carrington J.C."/>
            <person name="Gaut B.S."/>
            <person name="Schmutz J."/>
            <person name="Mayer K.F.X."/>
            <person name="Van de Peer Y."/>
            <person name="Grigoriev I.V."/>
            <person name="Nordborg M."/>
            <person name="Weigel D."/>
            <person name="Guo Y.-L."/>
        </authorList>
    </citation>
    <scope>NUCLEOTIDE SEQUENCE [LARGE SCALE GENOMIC DNA]</scope>
    <source>
        <strain evidence="3">cv. MN47</strain>
    </source>
</reference>
<sequence length="62" mass="6762">MCVSPVKDDVPSRQEQSEFRKALACSPPPFPTFPASLIDRSGSALRSKQDEGAELCRQVSLP</sequence>
<organism evidence="3">
    <name type="scientific">Arabidopsis lyrata subsp. lyrata</name>
    <name type="common">Lyre-leaved rock-cress</name>
    <dbReference type="NCBI Taxonomy" id="81972"/>
    <lineage>
        <taxon>Eukaryota</taxon>
        <taxon>Viridiplantae</taxon>
        <taxon>Streptophyta</taxon>
        <taxon>Embryophyta</taxon>
        <taxon>Tracheophyta</taxon>
        <taxon>Spermatophyta</taxon>
        <taxon>Magnoliopsida</taxon>
        <taxon>eudicotyledons</taxon>
        <taxon>Gunneridae</taxon>
        <taxon>Pentapetalae</taxon>
        <taxon>rosids</taxon>
        <taxon>malvids</taxon>
        <taxon>Brassicales</taxon>
        <taxon>Brassicaceae</taxon>
        <taxon>Camelineae</taxon>
        <taxon>Arabidopsis</taxon>
    </lineage>
</organism>